<evidence type="ECO:0000313" key="2">
    <source>
        <dbReference type="Proteomes" id="UP000193711"/>
    </source>
</evidence>
<evidence type="ECO:0000313" key="1">
    <source>
        <dbReference type="EMBL" id="SMH44521.1"/>
    </source>
</evidence>
<protein>
    <submittedName>
        <fullName evidence="1">Uncharacterized protein</fullName>
    </submittedName>
</protein>
<gene>
    <name evidence="1" type="ORF">SAMN06295885_2373</name>
</gene>
<reference evidence="2" key="1">
    <citation type="submission" date="2017-04" db="EMBL/GenBank/DDBJ databases">
        <authorList>
            <person name="Varghese N."/>
            <person name="Submissions S."/>
        </authorList>
    </citation>
    <scope>NUCLEOTIDE SEQUENCE [LARGE SCALE GENOMIC DNA]</scope>
    <source>
        <strain evidence="2">VKM Ac-2121</strain>
    </source>
</reference>
<keyword evidence="2" id="KW-1185">Reference proteome</keyword>
<sequence>MSHPHDALPLRVTERFPLPDGRVGVTAWSAADPEQLEQQLRTRAGHPQPEREPGRRLHLARAPIVTIEERQGSGRRLVDPGHEALTDRRWRRALTRSHRPPWLRRLIGPRDLPRTDPPAEGLTSARVQPLTAPEVIPATIWRLKKMYITSGGIVISSTSMKSRFHDDCDCDEKLYSVSCTVAFSSPGRKYRA</sequence>
<dbReference type="AlphaFoldDB" id="A0A1X7P2Y5"/>
<name>A0A1X7P2Y5_9MICO</name>
<organism evidence="1 2">
    <name type="scientific">Rathayibacter oskolensis</name>
    <dbReference type="NCBI Taxonomy" id="1891671"/>
    <lineage>
        <taxon>Bacteria</taxon>
        <taxon>Bacillati</taxon>
        <taxon>Actinomycetota</taxon>
        <taxon>Actinomycetes</taxon>
        <taxon>Micrococcales</taxon>
        <taxon>Microbacteriaceae</taxon>
        <taxon>Rathayibacter</taxon>
    </lineage>
</organism>
<proteinExistence type="predicted"/>
<accession>A0A1X7P2Y5</accession>
<dbReference type="EMBL" id="FXBM01000002">
    <property type="protein sequence ID" value="SMH44521.1"/>
    <property type="molecule type" value="Genomic_DNA"/>
</dbReference>
<dbReference type="Proteomes" id="UP000193711">
    <property type="component" value="Unassembled WGS sequence"/>
</dbReference>